<evidence type="ECO:0000313" key="1">
    <source>
        <dbReference type="EMBL" id="RDX72368.1"/>
    </source>
</evidence>
<dbReference type="Proteomes" id="UP000257109">
    <property type="component" value="Unassembled WGS sequence"/>
</dbReference>
<accession>A0A371F253</accession>
<sequence>MMQNHHQLINYTLPTSTFAWATPATSSLWTVTRPLHMAHIQISLYIFTSNPINTCLQNHPTRKTEYYSIFHFHPFQH</sequence>
<protein>
    <submittedName>
        <fullName evidence="1">Uncharacterized protein</fullName>
    </submittedName>
</protein>
<gene>
    <name evidence="1" type="ORF">CR513_48160</name>
</gene>
<comment type="caution">
    <text evidence="1">The sequence shown here is derived from an EMBL/GenBank/DDBJ whole genome shotgun (WGS) entry which is preliminary data.</text>
</comment>
<reference evidence="1" key="1">
    <citation type="submission" date="2018-05" db="EMBL/GenBank/DDBJ databases">
        <title>Draft genome of Mucuna pruriens seed.</title>
        <authorList>
            <person name="Nnadi N.E."/>
            <person name="Vos R."/>
            <person name="Hasami M.H."/>
            <person name="Devisetty U.K."/>
            <person name="Aguiy J.C."/>
        </authorList>
    </citation>
    <scope>NUCLEOTIDE SEQUENCE [LARGE SCALE GENOMIC DNA]</scope>
    <source>
        <strain evidence="1">JCA_2017</strain>
    </source>
</reference>
<keyword evidence="2" id="KW-1185">Reference proteome</keyword>
<name>A0A371F253_MUCPR</name>
<dbReference type="EMBL" id="QJKJ01010930">
    <property type="protein sequence ID" value="RDX72368.1"/>
    <property type="molecule type" value="Genomic_DNA"/>
</dbReference>
<evidence type="ECO:0000313" key="2">
    <source>
        <dbReference type="Proteomes" id="UP000257109"/>
    </source>
</evidence>
<organism evidence="1 2">
    <name type="scientific">Mucuna pruriens</name>
    <name type="common">Velvet bean</name>
    <name type="synonym">Dolichos pruriens</name>
    <dbReference type="NCBI Taxonomy" id="157652"/>
    <lineage>
        <taxon>Eukaryota</taxon>
        <taxon>Viridiplantae</taxon>
        <taxon>Streptophyta</taxon>
        <taxon>Embryophyta</taxon>
        <taxon>Tracheophyta</taxon>
        <taxon>Spermatophyta</taxon>
        <taxon>Magnoliopsida</taxon>
        <taxon>eudicotyledons</taxon>
        <taxon>Gunneridae</taxon>
        <taxon>Pentapetalae</taxon>
        <taxon>rosids</taxon>
        <taxon>fabids</taxon>
        <taxon>Fabales</taxon>
        <taxon>Fabaceae</taxon>
        <taxon>Papilionoideae</taxon>
        <taxon>50 kb inversion clade</taxon>
        <taxon>NPAAA clade</taxon>
        <taxon>indigoferoid/millettioid clade</taxon>
        <taxon>Phaseoleae</taxon>
        <taxon>Mucuna</taxon>
    </lineage>
</organism>
<proteinExistence type="predicted"/>
<dbReference type="AlphaFoldDB" id="A0A371F253"/>
<feature type="non-terminal residue" evidence="1">
    <location>
        <position position="77"/>
    </location>
</feature>